<accession>A7E9Y8</accession>
<dbReference type="EMBL" id="CH476623">
    <property type="protein sequence ID" value="EDN99266.1"/>
    <property type="molecule type" value="Genomic_DNA"/>
</dbReference>
<dbReference type="InParanoid" id="A7E9Y8"/>
<dbReference type="AlphaFoldDB" id="A7E9Y8"/>
<reference evidence="2" key="1">
    <citation type="journal article" date="2011" name="PLoS Genet.">
        <title>Genomic analysis of the necrotrophic fungal pathogens Sclerotinia sclerotiorum and Botrytis cinerea.</title>
        <authorList>
            <person name="Amselem J."/>
            <person name="Cuomo C.A."/>
            <person name="van Kan J.A."/>
            <person name="Viaud M."/>
            <person name="Benito E.P."/>
            <person name="Couloux A."/>
            <person name="Coutinho P.M."/>
            <person name="de Vries R.P."/>
            <person name="Dyer P.S."/>
            <person name="Fillinger S."/>
            <person name="Fournier E."/>
            <person name="Gout L."/>
            <person name="Hahn M."/>
            <person name="Kohn L."/>
            <person name="Lapalu N."/>
            <person name="Plummer K.M."/>
            <person name="Pradier J.M."/>
            <person name="Quevillon E."/>
            <person name="Sharon A."/>
            <person name="Simon A."/>
            <person name="ten Have A."/>
            <person name="Tudzynski B."/>
            <person name="Tudzynski P."/>
            <person name="Wincker P."/>
            <person name="Andrew M."/>
            <person name="Anthouard V."/>
            <person name="Beever R.E."/>
            <person name="Beffa R."/>
            <person name="Benoit I."/>
            <person name="Bouzid O."/>
            <person name="Brault B."/>
            <person name="Chen Z."/>
            <person name="Choquer M."/>
            <person name="Collemare J."/>
            <person name="Cotton P."/>
            <person name="Danchin E.G."/>
            <person name="Da Silva C."/>
            <person name="Gautier A."/>
            <person name="Giraud C."/>
            <person name="Giraud T."/>
            <person name="Gonzalez C."/>
            <person name="Grossetete S."/>
            <person name="Guldener U."/>
            <person name="Henrissat B."/>
            <person name="Howlett B.J."/>
            <person name="Kodira C."/>
            <person name="Kretschmer M."/>
            <person name="Lappartient A."/>
            <person name="Leroch M."/>
            <person name="Levis C."/>
            <person name="Mauceli E."/>
            <person name="Neuveglise C."/>
            <person name="Oeser B."/>
            <person name="Pearson M."/>
            <person name="Poulain J."/>
            <person name="Poussereau N."/>
            <person name="Quesneville H."/>
            <person name="Rascle C."/>
            <person name="Schumacher J."/>
            <person name="Segurens B."/>
            <person name="Sexton A."/>
            <person name="Silva E."/>
            <person name="Sirven C."/>
            <person name="Soanes D.M."/>
            <person name="Talbot N.J."/>
            <person name="Templeton M."/>
            <person name="Yandava C."/>
            <person name="Yarden O."/>
            <person name="Zeng Q."/>
            <person name="Rollins J.A."/>
            <person name="Lebrun M.H."/>
            <person name="Dickman M."/>
        </authorList>
    </citation>
    <scope>NUCLEOTIDE SEQUENCE [LARGE SCALE GENOMIC DNA]</scope>
    <source>
        <strain evidence="2">ATCC 18683 / 1980 / Ss-1</strain>
    </source>
</reference>
<evidence type="ECO:0000313" key="1">
    <source>
        <dbReference type="EMBL" id="EDN99266.1"/>
    </source>
</evidence>
<dbReference type="HOGENOM" id="CLU_3070077_0_0_1"/>
<sequence>MSRAQPQWRDIDPMTIFYLPAVKKQGECIIELSNFTFLSFIPNRNKKAFRYRG</sequence>
<evidence type="ECO:0000313" key="2">
    <source>
        <dbReference type="Proteomes" id="UP000001312"/>
    </source>
</evidence>
<dbReference type="Proteomes" id="UP000001312">
    <property type="component" value="Unassembled WGS sequence"/>
</dbReference>
<dbReference type="KEGG" id="ssl:SS1G_02118"/>
<organism evidence="1 2">
    <name type="scientific">Sclerotinia sclerotiorum (strain ATCC 18683 / 1980 / Ss-1)</name>
    <name type="common">White mold</name>
    <name type="synonym">Whetzelinia sclerotiorum</name>
    <dbReference type="NCBI Taxonomy" id="665079"/>
    <lineage>
        <taxon>Eukaryota</taxon>
        <taxon>Fungi</taxon>
        <taxon>Dikarya</taxon>
        <taxon>Ascomycota</taxon>
        <taxon>Pezizomycotina</taxon>
        <taxon>Leotiomycetes</taxon>
        <taxon>Helotiales</taxon>
        <taxon>Sclerotiniaceae</taxon>
        <taxon>Sclerotinia</taxon>
    </lineage>
</organism>
<name>A7E9Y8_SCLS1</name>
<proteinExistence type="predicted"/>
<dbReference type="GeneID" id="5493116"/>
<keyword evidence="2" id="KW-1185">Reference proteome</keyword>
<protein>
    <submittedName>
        <fullName evidence="1">Uncharacterized protein</fullName>
    </submittedName>
</protein>
<gene>
    <name evidence="1" type="ORF">SS1G_02118</name>
</gene>
<dbReference type="RefSeq" id="XP_001595904.1">
    <property type="nucleotide sequence ID" value="XM_001595854.1"/>
</dbReference>